<keyword evidence="15" id="KW-1185">Reference proteome</keyword>
<keyword evidence="8 12" id="KW-0472">Membrane</keyword>
<keyword evidence="9 11" id="KW-0675">Receptor</keyword>
<feature type="domain" description="G-protein coupled receptors family 1 profile" evidence="13">
    <location>
        <begin position="41"/>
        <end position="292"/>
    </location>
</feature>
<keyword evidence="4 11" id="KW-0812">Transmembrane</keyword>
<dbReference type="PROSITE" id="PS50262">
    <property type="entry name" value="G_PROTEIN_RECEP_F1_2"/>
    <property type="match status" value="1"/>
</dbReference>
<dbReference type="Gene3D" id="1.20.1070.10">
    <property type="entry name" value="Rhodopsin 7-helix transmembrane proteins"/>
    <property type="match status" value="1"/>
</dbReference>
<dbReference type="CDD" id="cd15947">
    <property type="entry name" value="7tmA_OR2B-like"/>
    <property type="match status" value="1"/>
</dbReference>
<evidence type="ECO:0000256" key="11">
    <source>
        <dbReference type="RuleBase" id="RU000688"/>
    </source>
</evidence>
<dbReference type="SUPFAM" id="SSF81321">
    <property type="entry name" value="Family A G protein-coupled receptor-like"/>
    <property type="match status" value="1"/>
</dbReference>
<evidence type="ECO:0000256" key="2">
    <source>
        <dbReference type="ARBA" id="ARBA00022475"/>
    </source>
</evidence>
<dbReference type="PRINTS" id="PR00245">
    <property type="entry name" value="OLFACTORYR"/>
</dbReference>
<protein>
    <recommendedName>
        <fullName evidence="12">Olfactory receptor</fullName>
    </recommendedName>
</protein>
<dbReference type="PANTHER" id="PTHR26453">
    <property type="entry name" value="OLFACTORY RECEPTOR"/>
    <property type="match status" value="1"/>
</dbReference>
<dbReference type="GO" id="GO:0004930">
    <property type="term" value="F:G protein-coupled receptor activity"/>
    <property type="evidence" value="ECO:0007669"/>
    <property type="project" value="UniProtKB-KW"/>
</dbReference>
<sequence>MEENNETSRGDFILLGFSDKPQLEIILFMVVLIFYLLTLVGNTVIILVSCLDTKLHTPMYFFLTNLSFLDLCLTTSIIPQLLWNLKGPSKTITYSACMVQLYVSLTLGSTECVLLTVMAFDRYVAVCRPLSYTTIMHPSFCKASTGIAWLSGVGNALIEGTITIRLPRCGHHRLHHFFCEVPAMIKLACVDIRLNEAQLFVATLVLLLLIPMALISVSYGFIVQAVMKIKSAQAWRKALGTCGSHLLVVSLYFGTSSVIYIQPKRSFGHGQGTFLTLFYTVVAPTLNLSYIR</sequence>
<feature type="transmembrane region" description="Helical" evidence="12">
    <location>
        <begin position="273"/>
        <end position="291"/>
    </location>
</feature>
<dbReference type="Ensembl" id="ENSCCNT00000007277.1">
    <property type="protein sequence ID" value="ENSCCNP00000005523.1"/>
    <property type="gene ID" value="ENSCCNG00000005873.1"/>
</dbReference>
<evidence type="ECO:0000256" key="7">
    <source>
        <dbReference type="ARBA" id="ARBA00023040"/>
    </source>
</evidence>
<accession>A0A8B7TTI8</accession>
<keyword evidence="10 11" id="KW-0807">Transducer</keyword>
<name>A0A8B7TTI8_CASCN</name>
<proteinExistence type="inferred from homology"/>
<evidence type="ECO:0000256" key="8">
    <source>
        <dbReference type="ARBA" id="ARBA00023136"/>
    </source>
</evidence>
<evidence type="ECO:0000256" key="10">
    <source>
        <dbReference type="ARBA" id="ARBA00023224"/>
    </source>
</evidence>
<reference evidence="14" key="1">
    <citation type="submission" date="2023-09" db="UniProtKB">
        <authorList>
            <consortium name="Ensembl"/>
        </authorList>
    </citation>
    <scope>IDENTIFICATION</scope>
</reference>
<dbReference type="Pfam" id="PF13853">
    <property type="entry name" value="7tm_4"/>
    <property type="match status" value="1"/>
</dbReference>
<evidence type="ECO:0000313" key="15">
    <source>
        <dbReference type="Proteomes" id="UP001732720"/>
    </source>
</evidence>
<dbReference type="PROSITE" id="PS00237">
    <property type="entry name" value="G_PROTEIN_RECEP_F1_1"/>
    <property type="match status" value="1"/>
</dbReference>
<feature type="transmembrane region" description="Helical" evidence="12">
    <location>
        <begin position="200"/>
        <end position="226"/>
    </location>
</feature>
<dbReference type="OrthoDB" id="9446037at2759"/>
<dbReference type="KEGG" id="ccan:109680430"/>
<dbReference type="InterPro" id="IPR000276">
    <property type="entry name" value="GPCR_Rhodpsn"/>
</dbReference>
<evidence type="ECO:0000256" key="12">
    <source>
        <dbReference type="RuleBase" id="RU363047"/>
    </source>
</evidence>
<evidence type="ECO:0000256" key="1">
    <source>
        <dbReference type="ARBA" id="ARBA00004651"/>
    </source>
</evidence>
<dbReference type="AlphaFoldDB" id="A0A8B7TTI8"/>
<evidence type="ECO:0000313" key="14">
    <source>
        <dbReference type="Ensembl" id="ENSCCNP00000005523.1"/>
    </source>
</evidence>
<dbReference type="GeneID" id="109680430"/>
<evidence type="ECO:0000313" key="16">
    <source>
        <dbReference type="RefSeq" id="XP_020010868.1"/>
    </source>
</evidence>
<dbReference type="InterPro" id="IPR000725">
    <property type="entry name" value="Olfact_rcpt"/>
</dbReference>
<reference evidence="16" key="2">
    <citation type="submission" date="2025-04" db="UniProtKB">
        <authorList>
            <consortium name="RefSeq"/>
        </authorList>
    </citation>
    <scope>IDENTIFICATION</scope>
    <source>
        <tissue evidence="16">Leukocyte</tissue>
    </source>
</reference>
<evidence type="ECO:0000259" key="13">
    <source>
        <dbReference type="PROSITE" id="PS50262"/>
    </source>
</evidence>
<feature type="transmembrane region" description="Helical" evidence="12">
    <location>
        <begin position="25"/>
        <end position="48"/>
    </location>
</feature>
<dbReference type="FunFam" id="1.20.1070.10:FF:000005">
    <property type="entry name" value="Olfactory receptor"/>
    <property type="match status" value="1"/>
</dbReference>
<keyword evidence="6 12" id="KW-1133">Transmembrane helix</keyword>
<keyword evidence="5 12" id="KW-0552">Olfaction</keyword>
<dbReference type="GO" id="GO:0005886">
    <property type="term" value="C:plasma membrane"/>
    <property type="evidence" value="ECO:0007669"/>
    <property type="project" value="UniProtKB-SubCell"/>
</dbReference>
<dbReference type="PRINTS" id="PR00237">
    <property type="entry name" value="GPCRRHODOPSN"/>
</dbReference>
<evidence type="ECO:0000256" key="3">
    <source>
        <dbReference type="ARBA" id="ARBA00022606"/>
    </source>
</evidence>
<comment type="subcellular location">
    <subcellularLocation>
        <location evidence="1 12">Cell membrane</location>
        <topology evidence="1 12">Multi-pass membrane protein</topology>
    </subcellularLocation>
</comment>
<organism evidence="16">
    <name type="scientific">Castor canadensis</name>
    <name type="common">American beaver</name>
    <dbReference type="NCBI Taxonomy" id="51338"/>
    <lineage>
        <taxon>Eukaryota</taxon>
        <taxon>Metazoa</taxon>
        <taxon>Chordata</taxon>
        <taxon>Craniata</taxon>
        <taxon>Vertebrata</taxon>
        <taxon>Euteleostomi</taxon>
        <taxon>Mammalia</taxon>
        <taxon>Eutheria</taxon>
        <taxon>Euarchontoglires</taxon>
        <taxon>Glires</taxon>
        <taxon>Rodentia</taxon>
        <taxon>Castorimorpha</taxon>
        <taxon>Castoridae</taxon>
        <taxon>Castor</taxon>
    </lineage>
</organism>
<feature type="transmembrane region" description="Helical" evidence="12">
    <location>
        <begin position="101"/>
        <end position="120"/>
    </location>
</feature>
<keyword evidence="2 12" id="KW-1003">Cell membrane</keyword>
<dbReference type="GO" id="GO:0004984">
    <property type="term" value="F:olfactory receptor activity"/>
    <property type="evidence" value="ECO:0007669"/>
    <property type="project" value="InterPro"/>
</dbReference>
<feature type="transmembrane region" description="Helical" evidence="12">
    <location>
        <begin position="140"/>
        <end position="158"/>
    </location>
</feature>
<dbReference type="Proteomes" id="UP001732720">
    <property type="component" value="Chromosome 8"/>
</dbReference>
<keyword evidence="7 11" id="KW-0297">G-protein coupled receptor</keyword>
<evidence type="ECO:0000256" key="5">
    <source>
        <dbReference type="ARBA" id="ARBA00022725"/>
    </source>
</evidence>
<comment type="similarity">
    <text evidence="11">Belongs to the G-protein coupled receptor 1 family.</text>
</comment>
<evidence type="ECO:0000256" key="6">
    <source>
        <dbReference type="ARBA" id="ARBA00022989"/>
    </source>
</evidence>
<evidence type="ECO:0000256" key="4">
    <source>
        <dbReference type="ARBA" id="ARBA00022692"/>
    </source>
</evidence>
<feature type="transmembrane region" description="Helical" evidence="12">
    <location>
        <begin position="60"/>
        <end position="81"/>
    </location>
</feature>
<evidence type="ECO:0000256" key="9">
    <source>
        <dbReference type="ARBA" id="ARBA00023170"/>
    </source>
</evidence>
<gene>
    <name evidence="14 16" type="primary">LOC109680430</name>
</gene>
<dbReference type="RefSeq" id="XP_020010868.1">
    <property type="nucleotide sequence ID" value="XM_020155279.1"/>
</dbReference>
<keyword evidence="3 12" id="KW-0716">Sensory transduction</keyword>
<dbReference type="InterPro" id="IPR017452">
    <property type="entry name" value="GPCR_Rhodpsn_7TM"/>
</dbReference>
<feature type="transmembrane region" description="Helical" evidence="12">
    <location>
        <begin position="238"/>
        <end position="261"/>
    </location>
</feature>